<name>A0A4S8FCR0_9BURK</name>
<sequence>MSSLSLQRTQSYVHERRTHPAWLLLASRRAPLMLSALEALFEHQRDGVPFDVAVQALADILAAHANQPDFEIDGDDVTRQARTEMREWIRRGLIVEREGLVFETDALKTSLGFVSQLESRMMTSTASRLAIVQREIDSLAAQLDPDPKRREQYIQRKLSELELQMQQLRDGQVQVLTAEQAEEGIREVFNLAMGLRNDFRRVEDSWREADRTLRQAIISEQVHRGQAIDQLLEGHAQLLSTQEGRVFESFHEQLQNQGEIEAMRQQIQLLLAHPAAQTALNDLQQINLRLLVQLLLKEAKVVQSVRARSEREVSHFMKSGQAAENHRVGQMINDILQEAMGLDWNQSALRRTNAQMAPTGIGVGTLPLIERLRIKSVDDGAPMELLLNPTHAGLDQVEDEFWMSLEGLDRFALMERTLQALEQADGPLSIGQLARQLPPGEHDLETLALWLAMAREAGIALDDAACTAPVKNTHTQNFEQVETFDGEHHWRFRIPVAELNVAHISSMNWEL</sequence>
<organism evidence="1 2">
    <name type="scientific">Lampropedia puyangensis</name>
    <dbReference type="NCBI Taxonomy" id="1330072"/>
    <lineage>
        <taxon>Bacteria</taxon>
        <taxon>Pseudomonadati</taxon>
        <taxon>Pseudomonadota</taxon>
        <taxon>Betaproteobacteria</taxon>
        <taxon>Burkholderiales</taxon>
        <taxon>Comamonadaceae</taxon>
        <taxon>Lampropedia</taxon>
    </lineage>
</organism>
<dbReference type="EMBL" id="STFG01000001">
    <property type="protein sequence ID" value="THU05137.1"/>
    <property type="molecule type" value="Genomic_DNA"/>
</dbReference>
<evidence type="ECO:0000313" key="2">
    <source>
        <dbReference type="Proteomes" id="UP000308917"/>
    </source>
</evidence>
<dbReference type="OrthoDB" id="138803at2"/>
<evidence type="ECO:0000313" key="1">
    <source>
        <dbReference type="EMBL" id="THU05137.1"/>
    </source>
</evidence>
<dbReference type="AlphaFoldDB" id="A0A4S8FCR0"/>
<accession>A0A4S8FCR0</accession>
<dbReference type="Proteomes" id="UP000308917">
    <property type="component" value="Unassembled WGS sequence"/>
</dbReference>
<dbReference type="Pfam" id="PF11855">
    <property type="entry name" value="DUF3375"/>
    <property type="match status" value="1"/>
</dbReference>
<proteinExistence type="predicted"/>
<gene>
    <name evidence="1" type="ORF">E9531_00865</name>
</gene>
<comment type="caution">
    <text evidence="1">The sequence shown here is derived from an EMBL/GenBank/DDBJ whole genome shotgun (WGS) entry which is preliminary data.</text>
</comment>
<dbReference type="RefSeq" id="WP_136571849.1">
    <property type="nucleotide sequence ID" value="NZ_STFG01000001.1"/>
</dbReference>
<dbReference type="InterPro" id="IPR021804">
    <property type="entry name" value="DUF3375"/>
</dbReference>
<protein>
    <submittedName>
        <fullName evidence="1">DUF3375 family protein</fullName>
    </submittedName>
</protein>
<reference evidence="1 2" key="1">
    <citation type="journal article" date="2015" name="Antonie Van Leeuwenhoek">
        <title>Lampropedia puyangensis sp. nov., isolated from symptomatic bark of Populus ? euramericana canker and emended description of Lampropedia hyalina (Ehrenberg 1832) Lee et al. 2004.</title>
        <authorList>
            <person name="Li Y."/>
            <person name="Wang T."/>
            <person name="Piao C.G."/>
            <person name="Wang L.F."/>
            <person name="Tian G.Z."/>
            <person name="Zhu T.H."/>
            <person name="Guo M.W."/>
        </authorList>
    </citation>
    <scope>NUCLEOTIDE SEQUENCE [LARGE SCALE GENOMIC DNA]</scope>
    <source>
        <strain evidence="1 2">2-bin</strain>
    </source>
</reference>
<keyword evidence="2" id="KW-1185">Reference proteome</keyword>